<name>A0A1I4UDS1_9PROT</name>
<evidence type="ECO:0000313" key="2">
    <source>
        <dbReference type="Proteomes" id="UP000183287"/>
    </source>
</evidence>
<dbReference type="EMBL" id="FOUB01000063">
    <property type="protein sequence ID" value="SFM87124.1"/>
    <property type="molecule type" value="Genomic_DNA"/>
</dbReference>
<keyword evidence="2" id="KW-1185">Reference proteome</keyword>
<reference evidence="2" key="1">
    <citation type="submission" date="2016-10" db="EMBL/GenBank/DDBJ databases">
        <authorList>
            <person name="Varghese N."/>
            <person name="Submissions S."/>
        </authorList>
    </citation>
    <scope>NUCLEOTIDE SEQUENCE [LARGE SCALE GENOMIC DNA]</scope>
    <source>
        <strain evidence="2">Nm44</strain>
    </source>
</reference>
<accession>A0A1I4UDS1</accession>
<organism evidence="1 2">
    <name type="scientific">Nitrosomonas communis</name>
    <dbReference type="NCBI Taxonomy" id="44574"/>
    <lineage>
        <taxon>Bacteria</taxon>
        <taxon>Pseudomonadati</taxon>
        <taxon>Pseudomonadota</taxon>
        <taxon>Betaproteobacteria</taxon>
        <taxon>Nitrosomonadales</taxon>
        <taxon>Nitrosomonadaceae</taxon>
        <taxon>Nitrosomonas</taxon>
    </lineage>
</organism>
<gene>
    <name evidence="1" type="ORF">SAMN05421863_106314</name>
</gene>
<proteinExistence type="predicted"/>
<sequence>MKRRTFLQAALVTPFIAGLPTVRDTTAAAQGDSWRTYELVTKLEIANPFGISRAWVPLPYTAKTNWHTSLGNTWAGNGQMKVITESKYGAEMLYVEWKEDEKVPVLEVISRFATRDRAVDFSRPNSNAPSLSRAEMSLYTEPTELIPTDGIVRETAQDIGVC</sequence>
<evidence type="ECO:0000313" key="1">
    <source>
        <dbReference type="EMBL" id="SFM87124.1"/>
    </source>
</evidence>
<dbReference type="Proteomes" id="UP000183287">
    <property type="component" value="Unassembled WGS sequence"/>
</dbReference>
<dbReference type="AlphaFoldDB" id="A0A1I4UDS1"/>
<dbReference type="RefSeq" id="WP_074906722.1">
    <property type="nucleotide sequence ID" value="NZ_FOUB01000063.1"/>
</dbReference>
<protein>
    <submittedName>
        <fullName evidence="1">Uncharacterized protein</fullName>
    </submittedName>
</protein>